<dbReference type="AlphaFoldDB" id="A0A4P9J1J3"/>
<proteinExistence type="predicted"/>
<evidence type="ECO:0000313" key="2">
    <source>
        <dbReference type="Proteomes" id="UP000310065"/>
    </source>
</evidence>
<evidence type="ECO:0000313" key="1">
    <source>
        <dbReference type="EMBL" id="QCU74499.1"/>
    </source>
</evidence>
<organism evidence="1 2">
    <name type="scientific">Pseudoalteromonas distincta</name>
    <dbReference type="NCBI Taxonomy" id="77608"/>
    <lineage>
        <taxon>Bacteria</taxon>
        <taxon>Pseudomonadati</taxon>
        <taxon>Pseudomonadota</taxon>
        <taxon>Gammaproteobacteria</taxon>
        <taxon>Alteromonadales</taxon>
        <taxon>Pseudoalteromonadaceae</taxon>
        <taxon>Pseudoalteromonas</taxon>
    </lineage>
</organism>
<dbReference type="GeneID" id="88775680"/>
<gene>
    <name evidence="1" type="ORF">FFU37_08480</name>
</gene>
<dbReference type="Proteomes" id="UP000310065">
    <property type="component" value="Chromosome L1"/>
</dbReference>
<dbReference type="RefSeq" id="WP_138489264.1">
    <property type="nucleotide sequence ID" value="NZ_CP040558.1"/>
</dbReference>
<dbReference type="KEGG" id="pdv:FFU37_08480"/>
<reference evidence="1 2" key="1">
    <citation type="submission" date="2019-05" db="EMBL/GenBank/DDBJ databases">
        <title>Complete genome sequence of Pseudoalteromonas sp. 16-SW-7(T) isolated from the Okhotsk Sea, Russia.</title>
        <authorList>
            <person name="Nguyen T.H."/>
            <person name="Nedashkovskaya O.I."/>
            <person name="Kim S.-G."/>
        </authorList>
    </citation>
    <scope>NUCLEOTIDE SEQUENCE [LARGE SCALE GENOMIC DNA]</scope>
    <source>
        <strain evidence="1 2">16-SW-7</strain>
    </source>
</reference>
<dbReference type="EMBL" id="CP040558">
    <property type="protein sequence ID" value="QCU74499.1"/>
    <property type="molecule type" value="Genomic_DNA"/>
</dbReference>
<protein>
    <submittedName>
        <fullName evidence="1">Uncharacterized protein</fullName>
    </submittedName>
</protein>
<accession>A0A4P9J1J3</accession>
<name>A0A4P9J1J3_9GAMM</name>
<sequence>MQSIFASEGFKVKNRKVQKIASCIAVNHMVKHNGAKLTAQNSLVYGIRMSDYVKADGMELLILQNAYTHTISHNYAVMWGLKRFEHFKMLKSMMSVVSDDCPNYPAI</sequence>